<sequence length="54" mass="6279">MIQMLHVNSFTLKSAVIAGLYDTLPHYIFTLHHKTKTSYLKITHLYSMGQFNHS</sequence>
<accession>A0A0L7QQR2</accession>
<dbReference type="EMBL" id="KQ414785">
    <property type="protein sequence ID" value="KOC60970.1"/>
    <property type="molecule type" value="Genomic_DNA"/>
</dbReference>
<organism evidence="1 2">
    <name type="scientific">Habropoda laboriosa</name>
    <dbReference type="NCBI Taxonomy" id="597456"/>
    <lineage>
        <taxon>Eukaryota</taxon>
        <taxon>Metazoa</taxon>
        <taxon>Ecdysozoa</taxon>
        <taxon>Arthropoda</taxon>
        <taxon>Hexapoda</taxon>
        <taxon>Insecta</taxon>
        <taxon>Pterygota</taxon>
        <taxon>Neoptera</taxon>
        <taxon>Endopterygota</taxon>
        <taxon>Hymenoptera</taxon>
        <taxon>Apocrita</taxon>
        <taxon>Aculeata</taxon>
        <taxon>Apoidea</taxon>
        <taxon>Anthophila</taxon>
        <taxon>Apidae</taxon>
        <taxon>Habropoda</taxon>
    </lineage>
</organism>
<dbReference type="AlphaFoldDB" id="A0A0L7QQR2"/>
<evidence type="ECO:0000313" key="2">
    <source>
        <dbReference type="Proteomes" id="UP000053825"/>
    </source>
</evidence>
<protein>
    <submittedName>
        <fullName evidence="1">Uncharacterized protein</fullName>
    </submittedName>
</protein>
<name>A0A0L7QQR2_9HYME</name>
<reference evidence="1 2" key="1">
    <citation type="submission" date="2015-07" db="EMBL/GenBank/DDBJ databases">
        <title>The genome of Habropoda laboriosa.</title>
        <authorList>
            <person name="Pan H."/>
            <person name="Kapheim K."/>
        </authorList>
    </citation>
    <scope>NUCLEOTIDE SEQUENCE [LARGE SCALE GENOMIC DNA]</scope>
    <source>
        <strain evidence="1">0110345459</strain>
    </source>
</reference>
<evidence type="ECO:0000313" key="1">
    <source>
        <dbReference type="EMBL" id="KOC60970.1"/>
    </source>
</evidence>
<keyword evidence="2" id="KW-1185">Reference proteome</keyword>
<proteinExistence type="predicted"/>
<dbReference type="Proteomes" id="UP000053825">
    <property type="component" value="Unassembled WGS sequence"/>
</dbReference>
<gene>
    <name evidence="1" type="ORF">WH47_07147</name>
</gene>